<evidence type="ECO:0000313" key="2">
    <source>
        <dbReference type="Proteomes" id="UP000198744"/>
    </source>
</evidence>
<reference evidence="1 2" key="1">
    <citation type="submission" date="2016-10" db="EMBL/GenBank/DDBJ databases">
        <authorList>
            <person name="de Groot N.N."/>
        </authorList>
    </citation>
    <scope>NUCLEOTIDE SEQUENCE [LARGE SCALE GENOMIC DNA]</scope>
    <source>
        <strain evidence="1 2">DSM 8423</strain>
    </source>
</reference>
<keyword evidence="2" id="KW-1185">Reference proteome</keyword>
<evidence type="ECO:0000313" key="1">
    <source>
        <dbReference type="EMBL" id="SEM38944.1"/>
    </source>
</evidence>
<sequence>MEEEELEIVLKLLEENGLMEALADCKKQGVDPKDIVRDLIAKSEELEEGW</sequence>
<accession>A0A1H7XZ93</accession>
<proteinExistence type="predicted"/>
<protein>
    <submittedName>
        <fullName evidence="1">Uncharacterized protein</fullName>
    </submittedName>
</protein>
<dbReference type="RefSeq" id="WP_175476460.1">
    <property type="nucleotide sequence ID" value="NZ_FOBS01000013.1"/>
</dbReference>
<name>A0A1H7XZ93_9BACT</name>
<dbReference type="AlphaFoldDB" id="A0A1H7XZ93"/>
<dbReference type="Proteomes" id="UP000198744">
    <property type="component" value="Unassembled WGS sequence"/>
</dbReference>
<dbReference type="EMBL" id="FOBS01000013">
    <property type="protein sequence ID" value="SEM38944.1"/>
    <property type="molecule type" value="Genomic_DNA"/>
</dbReference>
<gene>
    <name evidence="1" type="ORF">SAMN04489760_11314</name>
</gene>
<organism evidence="1 2">
    <name type="scientific">Syntrophus gentianae</name>
    <dbReference type="NCBI Taxonomy" id="43775"/>
    <lineage>
        <taxon>Bacteria</taxon>
        <taxon>Pseudomonadati</taxon>
        <taxon>Thermodesulfobacteriota</taxon>
        <taxon>Syntrophia</taxon>
        <taxon>Syntrophales</taxon>
        <taxon>Syntrophaceae</taxon>
        <taxon>Syntrophus</taxon>
    </lineage>
</organism>